<gene>
    <name evidence="2" type="ORF">ACFSJ0_59605</name>
</gene>
<reference evidence="3" key="1">
    <citation type="journal article" date="2019" name="Int. J. Syst. Evol. Microbiol.">
        <title>The Global Catalogue of Microorganisms (GCM) 10K type strain sequencing project: providing services to taxonomists for standard genome sequencing and annotation.</title>
        <authorList>
            <consortium name="The Broad Institute Genomics Platform"/>
            <consortium name="The Broad Institute Genome Sequencing Center for Infectious Disease"/>
            <person name="Wu L."/>
            <person name="Ma J."/>
        </authorList>
    </citation>
    <scope>NUCLEOTIDE SEQUENCE [LARGE SCALE GENOMIC DNA]</scope>
    <source>
        <strain evidence="3">CGMCC 1.15399</strain>
    </source>
</reference>
<dbReference type="InterPro" id="IPR025048">
    <property type="entry name" value="DUF3987"/>
</dbReference>
<protein>
    <submittedName>
        <fullName evidence="2">DUF3987 domain-containing protein</fullName>
    </submittedName>
</protein>
<keyword evidence="3" id="KW-1185">Reference proteome</keyword>
<dbReference type="EMBL" id="JBHUCM010000072">
    <property type="protein sequence ID" value="MFD1547144.1"/>
    <property type="molecule type" value="Genomic_DNA"/>
</dbReference>
<proteinExistence type="predicted"/>
<sequence>MSSTSQPPLRIVPDLHADLDFTQEPPHDIEAEQAVLGSVMLAPHMLAELRPLVDESVFYRPAHARIWRTIIGLADRAAPCDPIAVSGALGKNIGAVGGGAYLHTLTAAVITTANASYHARGLREMAYARRVIETGTRLIQLGQHAPDLDDTEDLRTRVTATCAGITTPDVRGWPEPTPLSATGELAAFPLWALPGWLGDYCAALAEVTQTPPDLSGCLALATLSVAAAGHIWVQAPAWIEPTNVFTVIVLPPGSRKSEVFAQMTAPIRTAESQLVERVQPTIVEAQLARRIAEAEAEKTATAAAAADPLQNADALAKASAAALALEKITVPSEPTLFTVDTSVEKLASRLAQQGGRFAVLGPEGKIFSVLAGRYSKTPDLQAFLSGHAGEEMRIDRIGRASERIEAATLTLRVCVQPGVLARLGNTPEFREQGLLGRILYALPDSLLGRRKANPAPIPTPVQQAYTAHMTTLLLSPHDFDHGTADQERPRHTLTFTPDAQETITRLLAQTEPRFLPGGDLHHMTDWGAKLVGATVRIAALLHLAAHLKDGWCRPITADTFAAACQIGDYFTHHAQAAYDAIGADPAIADARALLDWASRTATSRFTGREVLTKLRRFKTMADLEPGLRVLETHGWIRRLPTATPSGRGRPAALAYELHPQATT</sequence>
<dbReference type="Pfam" id="PF00772">
    <property type="entry name" value="DnaB"/>
    <property type="match status" value="1"/>
</dbReference>
<feature type="domain" description="DNA helicase DnaB-like N-terminal" evidence="1">
    <location>
        <begin position="24"/>
        <end position="124"/>
    </location>
</feature>
<dbReference type="PANTHER" id="PTHR30153:SF2">
    <property type="entry name" value="REPLICATIVE DNA HELICASE"/>
    <property type="match status" value="1"/>
</dbReference>
<accession>A0ABW4GXR2</accession>
<organism evidence="2 3">
    <name type="scientific">Nonomuraea guangzhouensis</name>
    <dbReference type="NCBI Taxonomy" id="1291555"/>
    <lineage>
        <taxon>Bacteria</taxon>
        <taxon>Bacillati</taxon>
        <taxon>Actinomycetota</taxon>
        <taxon>Actinomycetes</taxon>
        <taxon>Streptosporangiales</taxon>
        <taxon>Streptosporangiaceae</taxon>
        <taxon>Nonomuraea</taxon>
    </lineage>
</organism>
<evidence type="ECO:0000259" key="1">
    <source>
        <dbReference type="Pfam" id="PF00772"/>
    </source>
</evidence>
<comment type="caution">
    <text evidence="2">The sequence shown here is derived from an EMBL/GenBank/DDBJ whole genome shotgun (WGS) entry which is preliminary data.</text>
</comment>
<dbReference type="RefSeq" id="WP_219532512.1">
    <property type="nucleotide sequence ID" value="NZ_JAHKRM010000014.1"/>
</dbReference>
<dbReference type="PANTHER" id="PTHR30153">
    <property type="entry name" value="REPLICATIVE DNA HELICASE DNAB"/>
    <property type="match status" value="1"/>
</dbReference>
<name>A0ABW4GXR2_9ACTN</name>
<evidence type="ECO:0000313" key="2">
    <source>
        <dbReference type="EMBL" id="MFD1547144.1"/>
    </source>
</evidence>
<dbReference type="InterPro" id="IPR007693">
    <property type="entry name" value="DNA_helicase_DnaB-like_N"/>
</dbReference>
<dbReference type="Proteomes" id="UP001597097">
    <property type="component" value="Unassembled WGS sequence"/>
</dbReference>
<dbReference type="Pfam" id="PF13148">
    <property type="entry name" value="DUF3987"/>
    <property type="match status" value="1"/>
</dbReference>
<evidence type="ECO:0000313" key="3">
    <source>
        <dbReference type="Proteomes" id="UP001597097"/>
    </source>
</evidence>